<dbReference type="OrthoDB" id="414863at2759"/>
<dbReference type="GO" id="GO:0000028">
    <property type="term" value="P:ribosomal small subunit assembly"/>
    <property type="evidence" value="ECO:0007669"/>
    <property type="project" value="UniProtKB-UniRule"/>
</dbReference>
<keyword evidence="5 6" id="KW-0687">Ribonucleoprotein</keyword>
<evidence type="ECO:0000313" key="12">
    <source>
        <dbReference type="WBParaSite" id="DME_0000301801-mRNA-1"/>
    </source>
</evidence>
<sequence>MFRFIFIYLVITDSNNQETNMSGGLDTFALREEDVMKFLACQTHIGTVNCDYQMQQYVYDRRPDDEFYLLLTKWIFQCWLLFIEELFKQKLWKILHFQNHKMNIFIFSLTLLLAARAIAAIENPADVCVVSARPYAQRALLKFASHTNATPIFGRFTPGCLTNQIQKQFKEPRLLIISDPRVDHQAVTEASYVGVPVISFCNTDSPLKFVDIAIPCNNKGSQSIGLMWWILAREVLLMKGKMTRQTGFILEGKEIMPDLYFYRDPEEQEKEELIEPVEKEPWGSVPQVDTKLDEYQPMGTEIVQNKLDFSAVPEVGDWAQETAKWDSKAQVDPSGQEWGGTMQNW</sequence>
<comment type="similarity">
    <text evidence="2 6 7">Belongs to the universal ribosomal protein uS2 family.</text>
</comment>
<dbReference type="PRINTS" id="PR00395">
    <property type="entry name" value="RIBOSOMALS2"/>
</dbReference>
<comment type="subunit">
    <text evidence="6">Component of the small ribosomal subunit. Mature ribosomes consist of a small (40S) and a large (60S) subunit. The 40S subunit contains about 33 different proteins and 1 molecule of RNA (18S). The 60S subunit contains about 49 different proteins and 3 molecules of RNA (28S, 5.8S and 5S). Interacts with ribosomal protein S21.</text>
</comment>
<dbReference type="PROSITE" id="PS00963">
    <property type="entry name" value="RIBOSOMAL_S2_2"/>
    <property type="match status" value="1"/>
</dbReference>
<dbReference type="AlphaFoldDB" id="A0A0N4U7P7"/>
<dbReference type="GO" id="GO:0006412">
    <property type="term" value="P:translation"/>
    <property type="evidence" value="ECO:0007669"/>
    <property type="project" value="UniProtKB-UniRule"/>
</dbReference>
<feature type="region of interest" description="Disordered" evidence="8">
    <location>
        <begin position="324"/>
        <end position="345"/>
    </location>
</feature>
<dbReference type="WBParaSite" id="DME_0000301801-mRNA-1">
    <property type="protein sequence ID" value="DME_0000301801-mRNA-1"/>
    <property type="gene ID" value="DME_0000301801"/>
</dbReference>
<dbReference type="SUPFAM" id="SSF52313">
    <property type="entry name" value="Ribosomal protein S2"/>
    <property type="match status" value="2"/>
</dbReference>
<dbReference type="Pfam" id="PF00318">
    <property type="entry name" value="Ribosomal_S2"/>
    <property type="match status" value="1"/>
</dbReference>
<dbReference type="InterPro" id="IPR027498">
    <property type="entry name" value="Ribosomal_uS2_euk"/>
</dbReference>
<dbReference type="Proteomes" id="UP000274756">
    <property type="component" value="Unassembled WGS sequence"/>
</dbReference>
<organism evidence="10 12">
    <name type="scientific">Dracunculus medinensis</name>
    <name type="common">Guinea worm</name>
    <dbReference type="NCBI Taxonomy" id="318479"/>
    <lineage>
        <taxon>Eukaryota</taxon>
        <taxon>Metazoa</taxon>
        <taxon>Ecdysozoa</taxon>
        <taxon>Nematoda</taxon>
        <taxon>Chromadorea</taxon>
        <taxon>Rhabditida</taxon>
        <taxon>Spirurina</taxon>
        <taxon>Dracunculoidea</taxon>
        <taxon>Dracunculidae</taxon>
        <taxon>Dracunculus</taxon>
    </lineage>
</organism>
<dbReference type="GO" id="GO:0003735">
    <property type="term" value="F:structural constituent of ribosome"/>
    <property type="evidence" value="ECO:0007669"/>
    <property type="project" value="UniProtKB-UniRule"/>
</dbReference>
<evidence type="ECO:0000256" key="1">
    <source>
        <dbReference type="ARBA" id="ARBA00004496"/>
    </source>
</evidence>
<dbReference type="PANTHER" id="PTHR11489">
    <property type="entry name" value="40S RIBOSOMAL PROTEIN SA"/>
    <property type="match status" value="1"/>
</dbReference>
<evidence type="ECO:0000313" key="10">
    <source>
        <dbReference type="Proteomes" id="UP000038040"/>
    </source>
</evidence>
<reference evidence="12" key="1">
    <citation type="submission" date="2017-02" db="UniProtKB">
        <authorList>
            <consortium name="WormBaseParasite"/>
        </authorList>
    </citation>
    <scope>IDENTIFICATION</scope>
</reference>
<dbReference type="Proteomes" id="UP000038040">
    <property type="component" value="Unplaced"/>
</dbReference>
<dbReference type="InterPro" id="IPR018130">
    <property type="entry name" value="Ribosomal_uS2_CS"/>
</dbReference>
<dbReference type="Gene3D" id="3.40.50.10490">
    <property type="entry name" value="Glucose-6-phosphate isomerase like protein, domain 1"/>
    <property type="match status" value="2"/>
</dbReference>
<dbReference type="STRING" id="318479.A0A0N4U7P7"/>
<dbReference type="FunFam" id="3.40.50.10490:FF:000012">
    <property type="entry name" value="40S ribosomal protein SA"/>
    <property type="match status" value="1"/>
</dbReference>
<gene>
    <name evidence="9" type="ORF">DME_LOCUS7177</name>
</gene>
<evidence type="ECO:0000256" key="8">
    <source>
        <dbReference type="SAM" id="MobiDB-lite"/>
    </source>
</evidence>
<evidence type="ECO:0000313" key="9">
    <source>
        <dbReference type="EMBL" id="VDN57204.1"/>
    </source>
</evidence>
<evidence type="ECO:0000256" key="4">
    <source>
        <dbReference type="ARBA" id="ARBA00022980"/>
    </source>
</evidence>
<dbReference type="InterPro" id="IPR001865">
    <property type="entry name" value="Ribosomal_uS2"/>
</dbReference>
<evidence type="ECO:0000256" key="6">
    <source>
        <dbReference type="HAMAP-Rule" id="MF_03015"/>
    </source>
</evidence>
<reference evidence="9 11" key="2">
    <citation type="submission" date="2018-11" db="EMBL/GenBank/DDBJ databases">
        <authorList>
            <consortium name="Pathogen Informatics"/>
        </authorList>
    </citation>
    <scope>NUCLEOTIDE SEQUENCE [LARGE SCALE GENOMIC DNA]</scope>
</reference>
<evidence type="ECO:0000313" key="11">
    <source>
        <dbReference type="Proteomes" id="UP000274756"/>
    </source>
</evidence>
<comment type="subcellular location">
    <subcellularLocation>
        <location evidence="1 6">Cytoplasm</location>
    </subcellularLocation>
</comment>
<evidence type="ECO:0000256" key="3">
    <source>
        <dbReference type="ARBA" id="ARBA00022490"/>
    </source>
</evidence>
<evidence type="ECO:0000256" key="2">
    <source>
        <dbReference type="ARBA" id="ARBA00006242"/>
    </source>
</evidence>
<evidence type="ECO:0000256" key="5">
    <source>
        <dbReference type="ARBA" id="ARBA00023274"/>
    </source>
</evidence>
<name>A0A0N4U7P7_DRAME</name>
<dbReference type="EMBL" id="UYYG01001159">
    <property type="protein sequence ID" value="VDN57204.1"/>
    <property type="molecule type" value="Genomic_DNA"/>
</dbReference>
<protein>
    <recommendedName>
        <fullName evidence="6">Small ribosomal subunit protein uS2</fullName>
    </recommendedName>
</protein>
<keyword evidence="4 6" id="KW-0689">Ribosomal protein</keyword>
<dbReference type="GO" id="GO:0022627">
    <property type="term" value="C:cytosolic small ribosomal subunit"/>
    <property type="evidence" value="ECO:0007669"/>
    <property type="project" value="UniProtKB-UniRule"/>
</dbReference>
<proteinExistence type="inferred from homology"/>
<dbReference type="InterPro" id="IPR023591">
    <property type="entry name" value="Ribosomal_uS2_flav_dom_sf"/>
</dbReference>
<dbReference type="InterPro" id="IPR005707">
    <property type="entry name" value="Ribosomal_uS2_euk/arc"/>
</dbReference>
<dbReference type="PROSITE" id="PS00962">
    <property type="entry name" value="RIBOSOMAL_S2_1"/>
    <property type="match status" value="1"/>
</dbReference>
<keyword evidence="3 6" id="KW-0963">Cytoplasm</keyword>
<dbReference type="HAMAP" id="MF_03015">
    <property type="entry name" value="Ribosomal_S2_euk"/>
    <property type="match status" value="1"/>
</dbReference>
<evidence type="ECO:0000256" key="7">
    <source>
        <dbReference type="RuleBase" id="RU003631"/>
    </source>
</evidence>
<dbReference type="CDD" id="cd01425">
    <property type="entry name" value="RPS2"/>
    <property type="match status" value="1"/>
</dbReference>
<comment type="function">
    <text evidence="6">Required for the assembly and/or stability of the 40S ribosomal subunit. Required for the processing of the 20S rRNA-precursor to mature 18S rRNA in a late step of the maturation of 40S ribosomal subunits.</text>
</comment>
<accession>A0A0N4U7P7</accession>
<keyword evidence="11" id="KW-1185">Reference proteome</keyword>